<dbReference type="AlphaFoldDB" id="A0A0N9NEM6"/>
<organism evidence="1 2">
    <name type="scientific">Gordonia phthalatica</name>
    <dbReference type="NCBI Taxonomy" id="1136941"/>
    <lineage>
        <taxon>Bacteria</taxon>
        <taxon>Bacillati</taxon>
        <taxon>Actinomycetota</taxon>
        <taxon>Actinomycetes</taxon>
        <taxon>Mycobacteriales</taxon>
        <taxon>Gordoniaceae</taxon>
        <taxon>Gordonia</taxon>
    </lineage>
</organism>
<evidence type="ECO:0000313" key="1">
    <source>
        <dbReference type="EMBL" id="ALG84027.1"/>
    </source>
</evidence>
<dbReference type="PATRIC" id="fig|1136941.3.peg.1078"/>
<sequence>MSVEDLVYQRELWSRRAAVARECGEELGELARSLARVVEWNYFGRDCVEGQSVYDGLAALIDSGVGTLERVASDAVALAAAATGAIRELESADGVGGTLIGGQ</sequence>
<reference evidence="2" key="1">
    <citation type="submission" date="2015-06" db="EMBL/GenBank/DDBJ databases">
        <title>Complete genome sequence and metabolic analysis of phthalate degradation pathway in Gordonia sp. QH-11.</title>
        <authorList>
            <person name="Jin D."/>
            <person name="Kong X."/>
            <person name="Bai Z."/>
        </authorList>
    </citation>
    <scope>NUCLEOTIDE SEQUENCE [LARGE SCALE GENOMIC DNA]</scope>
    <source>
        <strain evidence="2">QH-11</strain>
    </source>
</reference>
<evidence type="ECO:0000313" key="2">
    <source>
        <dbReference type="Proteomes" id="UP000063789"/>
    </source>
</evidence>
<gene>
    <name evidence="1" type="ORF">ACH46_05270</name>
</gene>
<accession>A0A0N9NEM6</accession>
<dbReference type="KEGG" id="goq:ACH46_05270"/>
<dbReference type="EMBL" id="CP011853">
    <property type="protein sequence ID" value="ALG84027.1"/>
    <property type="molecule type" value="Genomic_DNA"/>
</dbReference>
<protein>
    <recommendedName>
        <fullName evidence="3">ESX-1 secretion-associated protein</fullName>
    </recommendedName>
</protein>
<evidence type="ECO:0008006" key="3">
    <source>
        <dbReference type="Google" id="ProtNLM"/>
    </source>
</evidence>
<keyword evidence="2" id="KW-1185">Reference proteome</keyword>
<reference evidence="1 2" key="2">
    <citation type="journal article" date="2017" name="Int. J. Syst. Evol. Microbiol.">
        <title>Gordonia phthalatica sp. nov., a di-n-butyl phthalate-degrading bacterium isolated from activated sludge.</title>
        <authorList>
            <person name="Jin D."/>
            <person name="Kong X."/>
            <person name="Jia M."/>
            <person name="Yu X."/>
            <person name="Wang X."/>
            <person name="Zhuang X."/>
            <person name="Deng Y."/>
            <person name="Bai Z."/>
        </authorList>
    </citation>
    <scope>NUCLEOTIDE SEQUENCE [LARGE SCALE GENOMIC DNA]</scope>
    <source>
        <strain evidence="1 2">QH-11</strain>
    </source>
</reference>
<proteinExistence type="predicted"/>
<name>A0A0N9NEM6_9ACTN</name>
<dbReference type="Proteomes" id="UP000063789">
    <property type="component" value="Chromosome"/>
</dbReference>